<keyword evidence="2" id="KW-1185">Reference proteome</keyword>
<dbReference type="Proteomes" id="UP000886501">
    <property type="component" value="Unassembled WGS sequence"/>
</dbReference>
<comment type="caution">
    <text evidence="1">The sequence shown here is derived from an EMBL/GenBank/DDBJ whole genome shotgun (WGS) entry which is preliminary data.</text>
</comment>
<reference evidence="1" key="1">
    <citation type="submission" date="2019-10" db="EMBL/GenBank/DDBJ databases">
        <authorList>
            <consortium name="DOE Joint Genome Institute"/>
            <person name="Kuo A."/>
            <person name="Miyauchi S."/>
            <person name="Kiss E."/>
            <person name="Drula E."/>
            <person name="Kohler A."/>
            <person name="Sanchez-Garcia M."/>
            <person name="Andreopoulos B."/>
            <person name="Barry K.W."/>
            <person name="Bonito G."/>
            <person name="Buee M."/>
            <person name="Carver A."/>
            <person name="Chen C."/>
            <person name="Cichocki N."/>
            <person name="Clum A."/>
            <person name="Culley D."/>
            <person name="Crous P.W."/>
            <person name="Fauchery L."/>
            <person name="Girlanda M."/>
            <person name="Hayes R."/>
            <person name="Keri Z."/>
            <person name="Labutti K."/>
            <person name="Lipzen A."/>
            <person name="Lombard V."/>
            <person name="Magnuson J."/>
            <person name="Maillard F."/>
            <person name="Morin E."/>
            <person name="Murat C."/>
            <person name="Nolan M."/>
            <person name="Ohm R."/>
            <person name="Pangilinan J."/>
            <person name="Pereira M."/>
            <person name="Perotto S."/>
            <person name="Peter M."/>
            <person name="Riley R."/>
            <person name="Sitrit Y."/>
            <person name="Stielow B."/>
            <person name="Szollosi G."/>
            <person name="Zifcakova L."/>
            <person name="Stursova M."/>
            <person name="Spatafora J.W."/>
            <person name="Tedersoo L."/>
            <person name="Vaario L.-M."/>
            <person name="Yamada A."/>
            <person name="Yan M."/>
            <person name="Wang P."/>
            <person name="Xu J."/>
            <person name="Bruns T."/>
            <person name="Baldrian P."/>
            <person name="Vilgalys R."/>
            <person name="Henrissat B."/>
            <person name="Grigoriev I.V."/>
            <person name="Hibbett D."/>
            <person name="Nagy L.G."/>
            <person name="Martin F.M."/>
        </authorList>
    </citation>
    <scope>NUCLEOTIDE SEQUENCE</scope>
    <source>
        <strain evidence="1">P2</strain>
    </source>
</reference>
<protein>
    <submittedName>
        <fullName evidence="1">Protein arginine N-methyltransferase</fullName>
    </submittedName>
</protein>
<name>A0ACB6ZBE8_THEGA</name>
<dbReference type="EMBL" id="MU118051">
    <property type="protein sequence ID" value="KAF9646710.1"/>
    <property type="molecule type" value="Genomic_DNA"/>
</dbReference>
<reference evidence="1" key="2">
    <citation type="journal article" date="2020" name="Nat. Commun.">
        <title>Large-scale genome sequencing of mycorrhizal fungi provides insights into the early evolution of symbiotic traits.</title>
        <authorList>
            <person name="Miyauchi S."/>
            <person name="Kiss E."/>
            <person name="Kuo A."/>
            <person name="Drula E."/>
            <person name="Kohler A."/>
            <person name="Sanchez-Garcia M."/>
            <person name="Morin E."/>
            <person name="Andreopoulos B."/>
            <person name="Barry K.W."/>
            <person name="Bonito G."/>
            <person name="Buee M."/>
            <person name="Carver A."/>
            <person name="Chen C."/>
            <person name="Cichocki N."/>
            <person name="Clum A."/>
            <person name="Culley D."/>
            <person name="Crous P.W."/>
            <person name="Fauchery L."/>
            <person name="Girlanda M."/>
            <person name="Hayes R.D."/>
            <person name="Keri Z."/>
            <person name="LaButti K."/>
            <person name="Lipzen A."/>
            <person name="Lombard V."/>
            <person name="Magnuson J."/>
            <person name="Maillard F."/>
            <person name="Murat C."/>
            <person name="Nolan M."/>
            <person name="Ohm R.A."/>
            <person name="Pangilinan J."/>
            <person name="Pereira M.F."/>
            <person name="Perotto S."/>
            <person name="Peter M."/>
            <person name="Pfister S."/>
            <person name="Riley R."/>
            <person name="Sitrit Y."/>
            <person name="Stielow J.B."/>
            <person name="Szollosi G."/>
            <person name="Zifcakova L."/>
            <person name="Stursova M."/>
            <person name="Spatafora J.W."/>
            <person name="Tedersoo L."/>
            <person name="Vaario L.M."/>
            <person name="Yamada A."/>
            <person name="Yan M."/>
            <person name="Wang P."/>
            <person name="Xu J."/>
            <person name="Bruns T."/>
            <person name="Baldrian P."/>
            <person name="Vilgalys R."/>
            <person name="Dunand C."/>
            <person name="Henrissat B."/>
            <person name="Grigoriev I.V."/>
            <person name="Hibbett D."/>
            <person name="Nagy L.G."/>
            <person name="Martin F.M."/>
        </authorList>
    </citation>
    <scope>NUCLEOTIDE SEQUENCE</scope>
    <source>
        <strain evidence="1">P2</strain>
    </source>
</reference>
<gene>
    <name evidence="1" type="ORF">BDM02DRAFT_3262129</name>
</gene>
<evidence type="ECO:0000313" key="1">
    <source>
        <dbReference type="EMBL" id="KAF9646710.1"/>
    </source>
</evidence>
<evidence type="ECO:0000313" key="2">
    <source>
        <dbReference type="Proteomes" id="UP000886501"/>
    </source>
</evidence>
<proteinExistence type="predicted"/>
<accession>A0ACB6ZBE8</accession>
<organism evidence="1 2">
    <name type="scientific">Thelephora ganbajun</name>
    <name type="common">Ganba fungus</name>
    <dbReference type="NCBI Taxonomy" id="370292"/>
    <lineage>
        <taxon>Eukaryota</taxon>
        <taxon>Fungi</taxon>
        <taxon>Dikarya</taxon>
        <taxon>Basidiomycota</taxon>
        <taxon>Agaricomycotina</taxon>
        <taxon>Agaricomycetes</taxon>
        <taxon>Thelephorales</taxon>
        <taxon>Thelephoraceae</taxon>
        <taxon>Thelephora</taxon>
    </lineage>
</organism>
<sequence length="641" mass="71803">MLSWTGVQRFAARGREKGEIQDGNCCLSRAGISRYMSDPDKETTKATPFALDRVIWPDLYVIRGLEGDTDSGSCSSSSDDEDQNDPKIWDDWVSDPQENRESYSLFEDKKLASAAKAIEYDEQTHGFNLDRVSSKLALDFHQRVRLVNYIRKQKPSAADLSSLTGAEPFFTNDQYLIPAIEDDPLLQSQSGDWSDEEGVGTSSGVAPKDLESAFHRIRVLEASLKKAKQDLSDYREFVTSSLDVKKLTEEVASTSTEDHLVPKRDDDFHYFTSYGSNEIHATMLADKVRTSTYASFILGTPTVFNEAVVLDVGCGTGILSMFAARSGAKRVYAVDASDIVKRAEKIIKDSGYDDVITVIQGKVEDITFPDGVTEVDVIVSEWMGYALLYESMLDSVLVARDRFLRPGGVFAPSQCRMMLSLCEGTEIYRDRVGMWDDVYGFDMSAMKEEVYGEAIIDIVKPETLVSDPVIIKDIYIPDAQPRQLNFRSSFSLVCTSTKRTKIHAFVLYFDTFFSQLGVPISPSTKVQVAHEGSPIVAEVWPLGGKFQPRRRASQGWNKTPGEERVTSFSTGPEIEPTHWKQTIFLLHEPIRAREGTIVIGTFSCRKSDENSRELDIEIRYSVKGDDVNPPGDLIIQMYKVR</sequence>